<evidence type="ECO:0000313" key="2">
    <source>
        <dbReference type="EMBL" id="RHY38156.1"/>
    </source>
</evidence>
<proteinExistence type="predicted"/>
<dbReference type="EMBL" id="QUTA01000246">
    <property type="protein sequence ID" value="RHY38156.1"/>
    <property type="molecule type" value="Genomic_DNA"/>
</dbReference>
<keyword evidence="1" id="KW-0732">Signal</keyword>
<feature type="signal peptide" evidence="1">
    <location>
        <begin position="1"/>
        <end position="21"/>
    </location>
</feature>
<feature type="chain" id="PRO_5017177527" description="Subtilisin" evidence="1">
    <location>
        <begin position="22"/>
        <end position="246"/>
    </location>
</feature>
<reference evidence="2 3" key="1">
    <citation type="submission" date="2018-08" db="EMBL/GenBank/DDBJ databases">
        <title>Aphanomyces genome sequencing and annotation.</title>
        <authorList>
            <person name="Minardi D."/>
            <person name="Oidtmann B."/>
            <person name="Van Der Giezen M."/>
            <person name="Studholme D.J."/>
        </authorList>
    </citation>
    <scope>NUCLEOTIDE SEQUENCE [LARGE SCALE GENOMIC DNA]</scope>
    <source>
        <strain evidence="2 3">Yx</strain>
    </source>
</reference>
<evidence type="ECO:0000256" key="1">
    <source>
        <dbReference type="SAM" id="SignalP"/>
    </source>
</evidence>
<comment type="caution">
    <text evidence="2">The sequence shown here is derived from an EMBL/GenBank/DDBJ whole genome shotgun (WGS) entry which is preliminary data.</text>
</comment>
<sequence length="246" mass="25762">MQLSAFAIAVLAALLTHDVSAVGCTPDQKQQMLDAITTHPSWPACQQATEPFDFFLALTQQGPKPTANDLAKFQAAAPCNTVYASFQDAIKRANCDEVAELVGVPADQLVPAAAPSTATSRDQAVALSPAVPAKSPRPMESETTVGPLFTQSAGIINNTKCVKMEGTSIVSPNVADVVGIVKRVSPKAKSDQVHTSGSLRVACHHDSHIRGNDGDTMDVPSILTHLVLLLIPADWVNMLGANSSSG</sequence>
<dbReference type="AlphaFoldDB" id="A0A397C3J1"/>
<dbReference type="VEuPathDB" id="FungiDB:H257_14875"/>
<accession>A0A397C3J1</accession>
<evidence type="ECO:0008006" key="4">
    <source>
        <dbReference type="Google" id="ProtNLM"/>
    </source>
</evidence>
<protein>
    <recommendedName>
        <fullName evidence="4">Subtilisin</fullName>
    </recommendedName>
</protein>
<organism evidence="2 3">
    <name type="scientific">Aphanomyces astaci</name>
    <name type="common">Crayfish plague agent</name>
    <dbReference type="NCBI Taxonomy" id="112090"/>
    <lineage>
        <taxon>Eukaryota</taxon>
        <taxon>Sar</taxon>
        <taxon>Stramenopiles</taxon>
        <taxon>Oomycota</taxon>
        <taxon>Saprolegniomycetes</taxon>
        <taxon>Saprolegniales</taxon>
        <taxon>Verrucalvaceae</taxon>
        <taxon>Aphanomyces</taxon>
    </lineage>
</organism>
<evidence type="ECO:0000313" key="3">
    <source>
        <dbReference type="Proteomes" id="UP000266239"/>
    </source>
</evidence>
<dbReference type="Proteomes" id="UP000266239">
    <property type="component" value="Unassembled WGS sequence"/>
</dbReference>
<gene>
    <name evidence="2" type="ORF">DYB25_013636</name>
</gene>
<name>A0A397C3J1_APHAT</name>